<accession>A0ACA9PEP0</accession>
<dbReference type="EMBL" id="CAJVQC010020281">
    <property type="protein sequence ID" value="CAG8707026.1"/>
    <property type="molecule type" value="Genomic_DNA"/>
</dbReference>
<evidence type="ECO:0000313" key="2">
    <source>
        <dbReference type="Proteomes" id="UP000789920"/>
    </source>
</evidence>
<gene>
    <name evidence="1" type="ORF">RPERSI_LOCUS10292</name>
</gene>
<protein>
    <submittedName>
        <fullName evidence="1">6495_t:CDS:1</fullName>
    </submittedName>
</protein>
<organism evidence="1 2">
    <name type="scientific">Racocetra persica</name>
    <dbReference type="NCBI Taxonomy" id="160502"/>
    <lineage>
        <taxon>Eukaryota</taxon>
        <taxon>Fungi</taxon>
        <taxon>Fungi incertae sedis</taxon>
        <taxon>Mucoromycota</taxon>
        <taxon>Glomeromycotina</taxon>
        <taxon>Glomeromycetes</taxon>
        <taxon>Diversisporales</taxon>
        <taxon>Gigasporaceae</taxon>
        <taxon>Racocetra</taxon>
    </lineage>
</organism>
<name>A0ACA9PEP0_9GLOM</name>
<comment type="caution">
    <text evidence="1">The sequence shown here is derived from an EMBL/GenBank/DDBJ whole genome shotgun (WGS) entry which is preliminary data.</text>
</comment>
<dbReference type="Proteomes" id="UP000789920">
    <property type="component" value="Unassembled WGS sequence"/>
</dbReference>
<sequence length="155" mass="17838">IVSSLELLLEPLLDIWIIKIWQLRPEYCKNYNPYSANIQQALPTNLDHQLKQLLQTMVNMLAKSKDLQEVLGEIDQTLLDLENGSPVGVGIEKDKHLISGYFQELAKPSDANNAIKNNTDVRYIDFNELNRDDKMIVENSPDMFSRMNKVTFRTS</sequence>
<keyword evidence="2" id="KW-1185">Reference proteome</keyword>
<reference evidence="1" key="1">
    <citation type="submission" date="2021-06" db="EMBL/GenBank/DDBJ databases">
        <authorList>
            <person name="Kallberg Y."/>
            <person name="Tangrot J."/>
            <person name="Rosling A."/>
        </authorList>
    </citation>
    <scope>NUCLEOTIDE SEQUENCE</scope>
    <source>
        <strain evidence="1">MA461A</strain>
    </source>
</reference>
<evidence type="ECO:0000313" key="1">
    <source>
        <dbReference type="EMBL" id="CAG8707026.1"/>
    </source>
</evidence>
<feature type="non-terminal residue" evidence="1">
    <location>
        <position position="1"/>
    </location>
</feature>
<feature type="non-terminal residue" evidence="1">
    <location>
        <position position="155"/>
    </location>
</feature>
<proteinExistence type="predicted"/>